<protein>
    <submittedName>
        <fullName evidence="1">Uncharacterized protein</fullName>
    </submittedName>
</protein>
<dbReference type="EMBL" id="BTGU01000121">
    <property type="protein sequence ID" value="GMN62030.1"/>
    <property type="molecule type" value="Genomic_DNA"/>
</dbReference>
<dbReference type="AlphaFoldDB" id="A0AA88J4Q5"/>
<reference evidence="1" key="1">
    <citation type="submission" date="2023-07" db="EMBL/GenBank/DDBJ databases">
        <title>draft genome sequence of fig (Ficus carica).</title>
        <authorList>
            <person name="Takahashi T."/>
            <person name="Nishimura K."/>
        </authorList>
    </citation>
    <scope>NUCLEOTIDE SEQUENCE</scope>
</reference>
<evidence type="ECO:0000313" key="1">
    <source>
        <dbReference type="EMBL" id="GMN62030.1"/>
    </source>
</evidence>
<evidence type="ECO:0000313" key="2">
    <source>
        <dbReference type="Proteomes" id="UP001187192"/>
    </source>
</evidence>
<gene>
    <name evidence="1" type="ORF">TIFTF001_031121</name>
</gene>
<name>A0AA88J4Q5_FICCA</name>
<sequence>MTLEIWGSFDRSLLINSISTQILDDHRSNRVNINRLGILQENDDIPFQLLNIKQNGLDINIPTTTTASTSVELMMPHEESVAELSHQVTRGTIEPSHQLISRTNTLNYKTLFQLIFINYGVRSL</sequence>
<organism evidence="1 2">
    <name type="scientific">Ficus carica</name>
    <name type="common">Common fig</name>
    <dbReference type="NCBI Taxonomy" id="3494"/>
    <lineage>
        <taxon>Eukaryota</taxon>
        <taxon>Viridiplantae</taxon>
        <taxon>Streptophyta</taxon>
        <taxon>Embryophyta</taxon>
        <taxon>Tracheophyta</taxon>
        <taxon>Spermatophyta</taxon>
        <taxon>Magnoliopsida</taxon>
        <taxon>eudicotyledons</taxon>
        <taxon>Gunneridae</taxon>
        <taxon>Pentapetalae</taxon>
        <taxon>rosids</taxon>
        <taxon>fabids</taxon>
        <taxon>Rosales</taxon>
        <taxon>Moraceae</taxon>
        <taxon>Ficeae</taxon>
        <taxon>Ficus</taxon>
    </lineage>
</organism>
<accession>A0AA88J4Q5</accession>
<dbReference type="Proteomes" id="UP001187192">
    <property type="component" value="Unassembled WGS sequence"/>
</dbReference>
<keyword evidence="2" id="KW-1185">Reference proteome</keyword>
<comment type="caution">
    <text evidence="1">The sequence shown here is derived from an EMBL/GenBank/DDBJ whole genome shotgun (WGS) entry which is preliminary data.</text>
</comment>
<proteinExistence type="predicted"/>